<dbReference type="RefSeq" id="WP_200312499.1">
    <property type="nucleotide sequence ID" value="NZ_JAENIM010000045.1"/>
</dbReference>
<feature type="transmembrane region" description="Helical" evidence="1">
    <location>
        <begin position="159"/>
        <end position="180"/>
    </location>
</feature>
<name>A0A8J7SN51_9BACT</name>
<feature type="transmembrane region" description="Helical" evidence="1">
    <location>
        <begin position="313"/>
        <end position="334"/>
    </location>
</feature>
<keyword evidence="1" id="KW-0472">Membrane</keyword>
<dbReference type="AlphaFoldDB" id="A0A8J7SN51"/>
<evidence type="ECO:0000256" key="1">
    <source>
        <dbReference type="SAM" id="Phobius"/>
    </source>
</evidence>
<dbReference type="Proteomes" id="UP000624703">
    <property type="component" value="Unassembled WGS sequence"/>
</dbReference>
<evidence type="ECO:0000313" key="3">
    <source>
        <dbReference type="Proteomes" id="UP000624703"/>
    </source>
</evidence>
<feature type="transmembrane region" description="Helical" evidence="1">
    <location>
        <begin position="123"/>
        <end position="147"/>
    </location>
</feature>
<feature type="transmembrane region" description="Helical" evidence="1">
    <location>
        <begin position="79"/>
        <end position="102"/>
    </location>
</feature>
<evidence type="ECO:0000313" key="2">
    <source>
        <dbReference type="EMBL" id="MBK1792490.1"/>
    </source>
</evidence>
<sequence>MRAICTLIWDSFRMLSARKLFWFAMAITLLISVGFASVGFNDSGYSLGFGLYQVDDQLINSGSPLAEVMLLKLLTDVVVPWWFGLAALVLALISTCSIFPEFMTSGSIDIALSKPVRRTTIFFTKYLCGLLFVAVQVACFCLVIFLALGLRLENWNYTIFWAVPLIVFVYSLIYSVAVLVGVWSRSTIFALLMAIGFWGFSWLIQVSEGMSYKFAYTMPEQGISINYQSGETVINEGATEPNKTAVNIHSAIEKIALPLPKTRDATYLIRRKITVDSNNLTSAAILGQLANTAEDDKMFKSEEKYQNRHSERYIILSSLAFEALVLLLASWLFCRRDY</sequence>
<feature type="transmembrane region" description="Helical" evidence="1">
    <location>
        <begin position="187"/>
        <end position="204"/>
    </location>
</feature>
<dbReference type="GO" id="GO:0005886">
    <property type="term" value="C:plasma membrane"/>
    <property type="evidence" value="ECO:0007669"/>
    <property type="project" value="UniProtKB-SubCell"/>
</dbReference>
<proteinExistence type="predicted"/>
<dbReference type="GO" id="GO:0140359">
    <property type="term" value="F:ABC-type transporter activity"/>
    <property type="evidence" value="ECO:0007669"/>
    <property type="project" value="InterPro"/>
</dbReference>
<organism evidence="2 3">
    <name type="scientific">Persicirhabdus sediminis</name>
    <dbReference type="NCBI Taxonomy" id="454144"/>
    <lineage>
        <taxon>Bacteria</taxon>
        <taxon>Pseudomonadati</taxon>
        <taxon>Verrucomicrobiota</taxon>
        <taxon>Verrucomicrobiia</taxon>
        <taxon>Verrucomicrobiales</taxon>
        <taxon>Verrucomicrobiaceae</taxon>
        <taxon>Persicirhabdus</taxon>
    </lineage>
</organism>
<feature type="transmembrane region" description="Helical" evidence="1">
    <location>
        <begin position="20"/>
        <end position="40"/>
    </location>
</feature>
<keyword evidence="1" id="KW-0812">Transmembrane</keyword>
<accession>A0A8J7SN51</accession>
<comment type="caution">
    <text evidence="2">The sequence shown here is derived from an EMBL/GenBank/DDBJ whole genome shotgun (WGS) entry which is preliminary data.</text>
</comment>
<gene>
    <name evidence="2" type="ORF">JIN82_15100</name>
</gene>
<keyword evidence="1" id="KW-1133">Transmembrane helix</keyword>
<protein>
    <submittedName>
        <fullName evidence="2">ABC transporter permease subunit</fullName>
    </submittedName>
</protein>
<keyword evidence="3" id="KW-1185">Reference proteome</keyword>
<dbReference type="Pfam" id="PF12679">
    <property type="entry name" value="ABC2_membrane_2"/>
    <property type="match status" value="1"/>
</dbReference>
<reference evidence="2" key="1">
    <citation type="submission" date="2021-01" db="EMBL/GenBank/DDBJ databases">
        <title>Modified the classification status of verrucomicrobia.</title>
        <authorList>
            <person name="Feng X."/>
        </authorList>
    </citation>
    <scope>NUCLEOTIDE SEQUENCE</scope>
    <source>
        <strain evidence="2">_KCTC 22039</strain>
    </source>
</reference>
<dbReference type="EMBL" id="JAENIM010000045">
    <property type="protein sequence ID" value="MBK1792490.1"/>
    <property type="molecule type" value="Genomic_DNA"/>
</dbReference>